<evidence type="ECO:0000256" key="1">
    <source>
        <dbReference type="ARBA" id="ARBA00010148"/>
    </source>
</evidence>
<name>A0ABT2TM59_9FIRM</name>
<comment type="similarity">
    <text evidence="1">Belongs to the V-ATPase F subunit family.</text>
</comment>
<sequence>MYKIAVLGPYDSIYGFATLGLDIFPIQDAKSGAQVFRQVAGGDYAVIYITESLAEEFADEIEKYKGQLLPSIILIPGISQNTGKGVENVKKCVEQAVGSDIIFGEK</sequence>
<keyword evidence="5" id="KW-1185">Reference proteome</keyword>
<dbReference type="Pfam" id="PF01990">
    <property type="entry name" value="ATP-synt_F"/>
    <property type="match status" value="1"/>
</dbReference>
<reference evidence="4 5" key="1">
    <citation type="journal article" date="2021" name="ISME Commun">
        <title>Automated analysis of genomic sequences facilitates high-throughput and comprehensive description of bacteria.</title>
        <authorList>
            <person name="Hitch T.C.A."/>
        </authorList>
    </citation>
    <scope>NUCLEOTIDE SEQUENCE [LARGE SCALE GENOMIC DNA]</scope>
    <source>
        <strain evidence="4 5">Sanger_109</strain>
    </source>
</reference>
<dbReference type="Gene3D" id="3.40.50.10580">
    <property type="entry name" value="ATPase, V1 complex, subunit F"/>
    <property type="match status" value="1"/>
</dbReference>
<evidence type="ECO:0000256" key="2">
    <source>
        <dbReference type="ARBA" id="ARBA00022448"/>
    </source>
</evidence>
<accession>A0ABT2TM59</accession>
<dbReference type="RefSeq" id="WP_158425472.1">
    <property type="nucleotide sequence ID" value="NZ_JAOQJQ010000004.1"/>
</dbReference>
<dbReference type="EMBL" id="JAOQJQ010000004">
    <property type="protein sequence ID" value="MCU6762766.1"/>
    <property type="molecule type" value="Genomic_DNA"/>
</dbReference>
<proteinExistence type="inferred from homology"/>
<keyword evidence="3" id="KW-0406">Ion transport</keyword>
<dbReference type="InterPro" id="IPR008218">
    <property type="entry name" value="ATPase_V1-cplx_f_g_su"/>
</dbReference>
<protein>
    <submittedName>
        <fullName evidence="4">V-type ATP synthase subunit F</fullName>
    </submittedName>
</protein>
<gene>
    <name evidence="4" type="ORF">OCV88_10545</name>
</gene>
<dbReference type="Proteomes" id="UP001652442">
    <property type="component" value="Unassembled WGS sequence"/>
</dbReference>
<dbReference type="SUPFAM" id="SSF159468">
    <property type="entry name" value="AtpF-like"/>
    <property type="match status" value="1"/>
</dbReference>
<evidence type="ECO:0000313" key="4">
    <source>
        <dbReference type="EMBL" id="MCU6762766.1"/>
    </source>
</evidence>
<keyword evidence="2" id="KW-0813">Transport</keyword>
<comment type="caution">
    <text evidence="4">The sequence shown here is derived from an EMBL/GenBank/DDBJ whole genome shotgun (WGS) entry which is preliminary data.</text>
</comment>
<evidence type="ECO:0000313" key="5">
    <source>
        <dbReference type="Proteomes" id="UP001652442"/>
    </source>
</evidence>
<evidence type="ECO:0000256" key="3">
    <source>
        <dbReference type="ARBA" id="ARBA00023065"/>
    </source>
</evidence>
<dbReference type="InterPro" id="IPR036906">
    <property type="entry name" value="ATPase_V1_fsu_sf"/>
</dbReference>
<organism evidence="4 5">
    <name type="scientific">Brotonthovivens ammoniilytica</name>
    <dbReference type="NCBI Taxonomy" id="2981725"/>
    <lineage>
        <taxon>Bacteria</taxon>
        <taxon>Bacillati</taxon>
        <taxon>Bacillota</taxon>
        <taxon>Clostridia</taxon>
        <taxon>Lachnospirales</taxon>
        <taxon>Lachnospiraceae</taxon>
        <taxon>Brotonthovivens</taxon>
    </lineage>
</organism>